<evidence type="ECO:0000256" key="1">
    <source>
        <dbReference type="ARBA" id="ARBA00022829"/>
    </source>
</evidence>
<gene>
    <name evidence="3 4" type="primary">scpA</name>
    <name evidence="4" type="ORF">JIR001_14810</name>
</gene>
<dbReference type="RefSeq" id="WP_212774882.1">
    <property type="nucleotide sequence ID" value="NZ_AP024601.1"/>
</dbReference>
<dbReference type="GO" id="GO:0051301">
    <property type="term" value="P:cell division"/>
    <property type="evidence" value="ECO:0007669"/>
    <property type="project" value="UniProtKB-KW"/>
</dbReference>
<comment type="subunit">
    <text evidence="3">Component of a cohesin-like complex composed of ScpA, ScpB and the Smc homodimer, in which ScpA and ScpB bind to the head domain of Smc. The presence of the three proteins is required for the association of the complex with DNA.</text>
</comment>
<evidence type="ECO:0000256" key="2">
    <source>
        <dbReference type="ARBA" id="ARBA00044777"/>
    </source>
</evidence>
<dbReference type="PANTHER" id="PTHR33969">
    <property type="entry name" value="SEGREGATION AND CONDENSATION PROTEIN A"/>
    <property type="match status" value="1"/>
</dbReference>
<dbReference type="GO" id="GO:0005737">
    <property type="term" value="C:cytoplasm"/>
    <property type="evidence" value="ECO:0007669"/>
    <property type="project" value="UniProtKB-SubCell"/>
</dbReference>
<comment type="function">
    <text evidence="3">Participates in chromosomal partition during cell division. May act via the formation of a condensin-like complex containing Smc and ScpB that pull DNA away from mid-cell into both cell halves.</text>
</comment>
<dbReference type="HAMAP" id="MF_01805">
    <property type="entry name" value="ScpA"/>
    <property type="match status" value="1"/>
</dbReference>
<proteinExistence type="inferred from homology"/>
<dbReference type="Pfam" id="PF02616">
    <property type="entry name" value="SMC_ScpA"/>
    <property type="match status" value="1"/>
</dbReference>
<dbReference type="GO" id="GO:0007059">
    <property type="term" value="P:chromosome segregation"/>
    <property type="evidence" value="ECO:0007669"/>
    <property type="project" value="UniProtKB-UniRule"/>
</dbReference>
<reference evidence="4" key="1">
    <citation type="journal article" date="2013" name="Int. J. Syst. Evol. Microbiol.">
        <title>Polycladomyces abyssicola gen. nov., sp. nov., a thermophilic filamentous bacterium isolated from hemipelagic sediment.</title>
        <authorList>
            <person name="Tsubouchi T."/>
            <person name="Shimane Y."/>
            <person name="Mori K."/>
            <person name="Usui K."/>
            <person name="Hiraki T."/>
            <person name="Tame A."/>
            <person name="Uematsu K."/>
            <person name="Maruyama T."/>
            <person name="Hatada Y."/>
        </authorList>
    </citation>
    <scope>NUCLEOTIDE SEQUENCE</scope>
    <source>
        <strain evidence="4">JIR-001</strain>
    </source>
</reference>
<dbReference type="Gene3D" id="1.10.10.580">
    <property type="entry name" value="Structural maintenance of chromosome 1. Chain E"/>
    <property type="match status" value="1"/>
</dbReference>
<protein>
    <recommendedName>
        <fullName evidence="2 3">Segregation and condensation protein A</fullName>
    </recommendedName>
</protein>
<comment type="similarity">
    <text evidence="3">Belongs to the ScpA family.</text>
</comment>
<keyword evidence="3" id="KW-0963">Cytoplasm</keyword>
<evidence type="ECO:0000313" key="4">
    <source>
        <dbReference type="EMBL" id="BCU81698.1"/>
    </source>
</evidence>
<dbReference type="InterPro" id="IPR003768">
    <property type="entry name" value="ScpA"/>
</dbReference>
<accession>A0A8D5UGD4</accession>
<keyword evidence="1 3" id="KW-0159">Chromosome partition</keyword>
<evidence type="ECO:0000313" key="5">
    <source>
        <dbReference type="Proteomes" id="UP000677436"/>
    </source>
</evidence>
<dbReference type="GO" id="GO:0006260">
    <property type="term" value="P:DNA replication"/>
    <property type="evidence" value="ECO:0007669"/>
    <property type="project" value="UniProtKB-UniRule"/>
</dbReference>
<dbReference type="KEGG" id="pabs:JIR001_14810"/>
<dbReference type="Proteomes" id="UP000677436">
    <property type="component" value="Chromosome"/>
</dbReference>
<dbReference type="Gene3D" id="6.10.250.2410">
    <property type="match status" value="1"/>
</dbReference>
<keyword evidence="3" id="KW-0131">Cell cycle</keyword>
<reference evidence="4" key="2">
    <citation type="journal article" date="2021" name="Microbiol. Resour. Announc.">
        <title>Complete Genome Sequence of Polycladomyces abyssicola JIR-001T, Isolated from Hemipelagic Sediment in Deep Seawater.</title>
        <authorList>
            <person name="Tsubouchi T."/>
            <person name="Kaneko Y."/>
        </authorList>
    </citation>
    <scope>NUCLEOTIDE SEQUENCE</scope>
    <source>
        <strain evidence="4">JIR-001</strain>
    </source>
</reference>
<sequence>MDVKIKLDTFEGPLDLLLHLIERAEVDIYEVPIARITDQYMEYLSAMQEWEMEIASEFLVMAATLLAIKSKMLLPRQEPTEMELDEYAEWEEEADPREALIERLLEYKKYKKLADVLREHESSRSLVYSRPPMDLTPYARERNPLEGIRPDDLLQFFVDVLRQQKESQQVARVSREEISIGDRIREIIERLHTEGGAVRFSRLVERGRITREWIVTTFLAILELMKAKRIICRQERLFDDLWIIAADMRGDQSLGTAGEEGDH</sequence>
<name>A0A8D5UGD4_9BACL</name>
<keyword evidence="3" id="KW-0132">Cell division</keyword>
<evidence type="ECO:0000256" key="3">
    <source>
        <dbReference type="HAMAP-Rule" id="MF_01805"/>
    </source>
</evidence>
<comment type="subcellular location">
    <subcellularLocation>
        <location evidence="3">Cytoplasm</location>
    </subcellularLocation>
    <text evidence="3">Associated with two foci at the outer edges of the nucleoid region in young cells, and at four foci within both cell halves in older cells.</text>
</comment>
<dbReference type="InterPro" id="IPR023093">
    <property type="entry name" value="ScpA-like_C"/>
</dbReference>
<dbReference type="EMBL" id="AP024601">
    <property type="protein sequence ID" value="BCU81698.1"/>
    <property type="molecule type" value="Genomic_DNA"/>
</dbReference>
<organism evidence="4 5">
    <name type="scientific">Polycladomyces abyssicola</name>
    <dbReference type="NCBI Taxonomy" id="1125966"/>
    <lineage>
        <taxon>Bacteria</taxon>
        <taxon>Bacillati</taxon>
        <taxon>Bacillota</taxon>
        <taxon>Bacilli</taxon>
        <taxon>Bacillales</taxon>
        <taxon>Thermoactinomycetaceae</taxon>
        <taxon>Polycladomyces</taxon>
    </lineage>
</organism>
<keyword evidence="5" id="KW-1185">Reference proteome</keyword>
<dbReference type="AlphaFoldDB" id="A0A8D5UGD4"/>
<dbReference type="PANTHER" id="PTHR33969:SF2">
    <property type="entry name" value="SEGREGATION AND CONDENSATION PROTEIN A"/>
    <property type="match status" value="1"/>
</dbReference>